<evidence type="ECO:0000256" key="1">
    <source>
        <dbReference type="SAM" id="MobiDB-lite"/>
    </source>
</evidence>
<protein>
    <submittedName>
        <fullName evidence="2">Uncharacterized protein</fullName>
    </submittedName>
</protein>
<dbReference type="Proteomes" id="UP000837205">
    <property type="component" value="Unassembled WGS sequence"/>
</dbReference>
<organism evidence="2 3">
    <name type="scientific">Citrobacter werkmanii</name>
    <dbReference type="NCBI Taxonomy" id="67827"/>
    <lineage>
        <taxon>Bacteria</taxon>
        <taxon>Pseudomonadati</taxon>
        <taxon>Pseudomonadota</taxon>
        <taxon>Gammaproteobacteria</taxon>
        <taxon>Enterobacterales</taxon>
        <taxon>Enterobacteriaceae</taxon>
        <taxon>Citrobacter</taxon>
        <taxon>Citrobacter freundii complex</taxon>
    </lineage>
</organism>
<sequence length="68" mass="7945">MQSAAHQEKYFQQYIIDRFVEQGWKLGDSKFYDTERAVYPEDLENWIKSSGQQEKMGQAGTAQRGQNP</sequence>
<keyword evidence="3" id="KW-1185">Reference proteome</keyword>
<dbReference type="EMBL" id="CAIIUA010000002">
    <property type="protein sequence ID" value="CAC9253353.1"/>
    <property type="molecule type" value="Genomic_DNA"/>
</dbReference>
<feature type="region of interest" description="Disordered" evidence="1">
    <location>
        <begin position="49"/>
        <end position="68"/>
    </location>
</feature>
<name>A0ABM8N5E6_9ENTR</name>
<reference evidence="2" key="1">
    <citation type="submission" date="2020-06" db="EMBL/GenBank/DDBJ databases">
        <authorList>
            <person name="Delgado-Blas J."/>
        </authorList>
    </citation>
    <scope>NUCLEOTIDE SEQUENCE</scope>
    <source>
        <strain evidence="2">BB1480</strain>
    </source>
</reference>
<evidence type="ECO:0000313" key="3">
    <source>
        <dbReference type="Proteomes" id="UP000837205"/>
    </source>
</evidence>
<evidence type="ECO:0000313" key="2">
    <source>
        <dbReference type="EMBL" id="CAC9253353.1"/>
    </source>
</evidence>
<accession>A0ABM8N5E6</accession>
<gene>
    <name evidence="2" type="ORF">TML_05297</name>
</gene>
<comment type="caution">
    <text evidence="2">The sequence shown here is derived from an EMBL/GenBank/DDBJ whole genome shotgun (WGS) entry which is preliminary data.</text>
</comment>
<proteinExistence type="predicted"/>